<comment type="caution">
    <text evidence="2">The sequence shown here is derived from an EMBL/GenBank/DDBJ whole genome shotgun (WGS) entry which is preliminary data.</text>
</comment>
<sequence>MMQLKLTSLFGRRPDADEDLDEDAAIIYDPDEDLVESPLPTSAKKAKGRGRNPDAPRLTSPMKWALSRVANHVTFSDKRMVAWYLLDPQRWSFRTVADGESLIEAHASQIAELVGRTVYGRITTRPYAVETWAEAAWNNSPAPTEGFAKILERDQVQLSSRMQSDKLVYLGVDLGSRSSAVDLTGRMIRDVARRELEALQRRLDEVDDVMAGPGVDAIPAVGNDMAWLLARSFALGCPAPVQDTVEEVHWSKEDLHEFIGATHWSAEPLAQSVRIDSTMGEQPITRHVVVLTVGRMGELHIPEVDEPWIAKTDKLPFPVEWAFRVDVRSSHETSKEMNKLSDRVLAQRDHYLDDHGKQPPRQLARQAERASAVEDEQRSGFDGLSTRTRGWYRIAVSAPTQEEALQRAAVVQKIYKPAIKIEREFDQFRLAREFVPMEPLANTGHTRHLPILKLAAGVPAATAEVGDKRGVLIGYTSGFAERPVTWDPWYGPEVVEGSGLVPIVGGLGAGKSFFAGGIVYKTGAQGVPWTVLDPSGRLGALADLPEFRGVARAVNLLQSEPGALNPYALVPEPQLEWFRDEPDPHHAVSLAKSAAEAQRRDLMTDTLRWCLPAEDQNDPAALSILRDAVSRAEARPYSTAHGVLIALNHNADGDHDLASRVVRRLREASERELSRLFFATPSGGNHGDALSDRRMTFFSLKGLSQIDESKPKNEWSYDELMSRPVMSLAAWSALRSVYRADFHERKGMFLDEVHEITAVSTGRTLVQKVATDTRKHDIAALVSTQNAANVIGQNINNFVGAAFVGKTTDEEAQAHNCRLLGLPVGVGYEAEFAKLSRRSRRSEITGTPREFIFRDGMGGEDGKGGVEKIRVDYSNHDRLTVALNTTADPTKRRALELVAEEGAA</sequence>
<evidence type="ECO:0000313" key="3">
    <source>
        <dbReference type="Proteomes" id="UP000565724"/>
    </source>
</evidence>
<keyword evidence="3" id="KW-1185">Reference proteome</keyword>
<reference evidence="2 3" key="1">
    <citation type="submission" date="2020-05" db="EMBL/GenBank/DDBJ databases">
        <title>Genome Sequencing of Type Strains.</title>
        <authorList>
            <person name="Lemaire J.F."/>
            <person name="Inderbitzin P."/>
            <person name="Gregorio O.A."/>
            <person name="Collins S.B."/>
            <person name="Wespe N."/>
            <person name="Knight-Connoni V."/>
        </authorList>
    </citation>
    <scope>NUCLEOTIDE SEQUENCE [LARGE SCALE GENOMIC DNA]</scope>
    <source>
        <strain evidence="2 3">ATCC 25174</strain>
    </source>
</reference>
<dbReference type="Proteomes" id="UP000565724">
    <property type="component" value="Unassembled WGS sequence"/>
</dbReference>
<organism evidence="2 3">
    <name type="scientific">Cellulomonas humilata</name>
    <dbReference type="NCBI Taxonomy" id="144055"/>
    <lineage>
        <taxon>Bacteria</taxon>
        <taxon>Bacillati</taxon>
        <taxon>Actinomycetota</taxon>
        <taxon>Actinomycetes</taxon>
        <taxon>Micrococcales</taxon>
        <taxon>Cellulomonadaceae</taxon>
        <taxon>Cellulomonas</taxon>
    </lineage>
</organism>
<dbReference type="SUPFAM" id="SSF52540">
    <property type="entry name" value="P-loop containing nucleoside triphosphate hydrolases"/>
    <property type="match status" value="1"/>
</dbReference>
<dbReference type="Gene3D" id="1.10.8.730">
    <property type="match status" value="1"/>
</dbReference>
<gene>
    <name evidence="2" type="ORF">HP550_19905</name>
</gene>
<accession>A0A7Y6A6R9</accession>
<proteinExistence type="predicted"/>
<dbReference type="RefSeq" id="WP_175349381.1">
    <property type="nucleotide sequence ID" value="NZ_JABMCI010000070.1"/>
</dbReference>
<dbReference type="Pfam" id="PF12846">
    <property type="entry name" value="AAA_10"/>
    <property type="match status" value="1"/>
</dbReference>
<protein>
    <submittedName>
        <fullName evidence="2">ATPase</fullName>
    </submittedName>
</protein>
<dbReference type="AlphaFoldDB" id="A0A7Y6A6R9"/>
<dbReference type="Gene3D" id="3.40.50.300">
    <property type="entry name" value="P-loop containing nucleotide triphosphate hydrolases"/>
    <property type="match status" value="1"/>
</dbReference>
<dbReference type="InterPro" id="IPR027417">
    <property type="entry name" value="P-loop_NTPase"/>
</dbReference>
<name>A0A7Y6A6R9_9CELL</name>
<evidence type="ECO:0000313" key="2">
    <source>
        <dbReference type="EMBL" id="NUU19519.1"/>
    </source>
</evidence>
<dbReference type="EMBL" id="JABMCI010000070">
    <property type="protein sequence ID" value="NUU19519.1"/>
    <property type="molecule type" value="Genomic_DNA"/>
</dbReference>
<evidence type="ECO:0000256" key="1">
    <source>
        <dbReference type="SAM" id="MobiDB-lite"/>
    </source>
</evidence>
<feature type="region of interest" description="Disordered" evidence="1">
    <location>
        <begin position="33"/>
        <end position="58"/>
    </location>
</feature>